<proteinExistence type="predicted"/>
<organism evidence="2 3">
    <name type="scientific">Conger conger</name>
    <name type="common">Conger eel</name>
    <name type="synonym">Muraena conger</name>
    <dbReference type="NCBI Taxonomy" id="82655"/>
    <lineage>
        <taxon>Eukaryota</taxon>
        <taxon>Metazoa</taxon>
        <taxon>Chordata</taxon>
        <taxon>Craniata</taxon>
        <taxon>Vertebrata</taxon>
        <taxon>Euteleostomi</taxon>
        <taxon>Actinopterygii</taxon>
        <taxon>Neopterygii</taxon>
        <taxon>Teleostei</taxon>
        <taxon>Anguilliformes</taxon>
        <taxon>Congridae</taxon>
        <taxon>Conger</taxon>
    </lineage>
</organism>
<name>A0A9Q1I569_CONCO</name>
<dbReference type="Proteomes" id="UP001152803">
    <property type="component" value="Unassembled WGS sequence"/>
</dbReference>
<accession>A0A9Q1I569</accession>
<keyword evidence="3" id="KW-1185">Reference proteome</keyword>
<feature type="region of interest" description="Disordered" evidence="1">
    <location>
        <begin position="1"/>
        <end position="31"/>
    </location>
</feature>
<evidence type="ECO:0000313" key="3">
    <source>
        <dbReference type="Proteomes" id="UP001152803"/>
    </source>
</evidence>
<dbReference type="EMBL" id="JAFJMO010000003">
    <property type="protein sequence ID" value="KAJ8282103.1"/>
    <property type="molecule type" value="Genomic_DNA"/>
</dbReference>
<evidence type="ECO:0000313" key="2">
    <source>
        <dbReference type="EMBL" id="KAJ8282103.1"/>
    </source>
</evidence>
<feature type="region of interest" description="Disordered" evidence="1">
    <location>
        <begin position="153"/>
        <end position="177"/>
    </location>
</feature>
<comment type="caution">
    <text evidence="2">The sequence shown here is derived from an EMBL/GenBank/DDBJ whole genome shotgun (WGS) entry which is preliminary data.</text>
</comment>
<protein>
    <submittedName>
        <fullName evidence="2">Uncharacterized protein</fullName>
    </submittedName>
</protein>
<evidence type="ECO:0000256" key="1">
    <source>
        <dbReference type="SAM" id="MobiDB-lite"/>
    </source>
</evidence>
<dbReference type="AlphaFoldDB" id="A0A9Q1I569"/>
<sequence>MLPEALKALSDAPPPSGVPGADTEEVPLTDGRYDAPWQGDVALGALRCSTLSPEVSHTSPPGLASYAGPLLCFRPFADQRKSDQRPQYFKNERVTINAVPLSTSIFRSVLLNRCTVLKPRRVTVEVIRGVVSLCCCLPCCIWALLPSPSPRSLATPRGAGDKQHLLRSPYAGPPARLIRGPPTGARFVPSESALAPPSACAFAGSFH</sequence>
<gene>
    <name evidence="2" type="ORF">COCON_G00046220</name>
</gene>
<reference evidence="2" key="1">
    <citation type="journal article" date="2023" name="Science">
        <title>Genome structures resolve the early diversification of teleost fishes.</title>
        <authorList>
            <person name="Parey E."/>
            <person name="Louis A."/>
            <person name="Montfort J."/>
            <person name="Bouchez O."/>
            <person name="Roques C."/>
            <person name="Iampietro C."/>
            <person name="Lluch J."/>
            <person name="Castinel A."/>
            <person name="Donnadieu C."/>
            <person name="Desvignes T."/>
            <person name="Floi Bucao C."/>
            <person name="Jouanno E."/>
            <person name="Wen M."/>
            <person name="Mejri S."/>
            <person name="Dirks R."/>
            <person name="Jansen H."/>
            <person name="Henkel C."/>
            <person name="Chen W.J."/>
            <person name="Zahm M."/>
            <person name="Cabau C."/>
            <person name="Klopp C."/>
            <person name="Thompson A.W."/>
            <person name="Robinson-Rechavi M."/>
            <person name="Braasch I."/>
            <person name="Lecointre G."/>
            <person name="Bobe J."/>
            <person name="Postlethwait J.H."/>
            <person name="Berthelot C."/>
            <person name="Roest Crollius H."/>
            <person name="Guiguen Y."/>
        </authorList>
    </citation>
    <scope>NUCLEOTIDE SEQUENCE</scope>
    <source>
        <strain evidence="2">Concon-B</strain>
    </source>
</reference>